<dbReference type="AlphaFoldDB" id="A0A510K2E7"/>
<proteinExistence type="predicted"/>
<dbReference type="InterPro" id="IPR027375">
    <property type="entry name" value="DKNYY"/>
</dbReference>
<sequence length="728" mass="84529">MKSKLSKIVILVFLVANLGMAEYIKKDNTVYYKDEIWQTDEKKVNDADFKTFVELNKIYGKDSKNVFYEDGKLKNADLKTFQAVGENIGKDKDNFYWYNQKVKINPKDFKFYKNKDKIVYFRNNGKIYDLKGLNELNEIEDVDTFEVLDDEYSKDKHNIYYGGVTLSDVDMDTFQIIMPNYYAKDKNSVYSRHKKIKGANPKTIKVLNIVYIKDDKTVFSDFSFSNTLKNADVKSFEALGQYYGKDKNNVYLMGKKIKKADVKTFRVISEESFDHYSKDKNNVYLETYIIEGADPKTFEIIKEEPSYSKDKKYLYYSGKKIDEIKDNLKIMSAGVLGIIKNGNRIYANGNRLDIENPENFKIIKNDYYNNPNIIYGKNNKNIYVIIGNGQKIRSKVIKDADINSFEIMEIGAYSRDKNNIYFTHSDVVKIKDVDKDSFTIGEHGFSYDKNNVYFYGKKIDGISPKGFKIVDLAVNFGDSVTFALLTDSKNLYKFIYEFDPETYKLKNTKLVTVTNVKVDAPSFEIVKEDTGSYYKDKDSVFYYDMNKKELRKVEGGDRNSFVEMDNFFAKDNKNIYYFGKQIRNISSEGFKFVGPDIFKNKNGVYFWKDETGTGDYEIVPLNFDGASFDIANKDTSNYFKDKNGIYYLDYGKLLNSESKDVQNAFIKLEGADIPTFKAFGYGYSKDKNKVYCEYKEFKGVDVPSFTVVLEDEGVVVKDKNRIYKNECE</sequence>
<organism evidence="1 2">
    <name type="scientific">Leptotrichia trevisanii</name>
    <dbReference type="NCBI Taxonomy" id="109328"/>
    <lineage>
        <taxon>Bacteria</taxon>
        <taxon>Fusobacteriati</taxon>
        <taxon>Fusobacteriota</taxon>
        <taxon>Fusobacteriia</taxon>
        <taxon>Fusobacteriales</taxon>
        <taxon>Leptotrichiaceae</taxon>
        <taxon>Leptotrichia</taxon>
    </lineage>
</organism>
<evidence type="ECO:0000313" key="2">
    <source>
        <dbReference type="Proteomes" id="UP000422644"/>
    </source>
</evidence>
<dbReference type="EMBL" id="AP019831">
    <property type="protein sequence ID" value="BBM45397.1"/>
    <property type="molecule type" value="Genomic_DNA"/>
</dbReference>
<keyword evidence="2" id="KW-1185">Reference proteome</keyword>
<dbReference type="Pfam" id="PF13644">
    <property type="entry name" value="DKNYY"/>
    <property type="match status" value="3"/>
</dbReference>
<dbReference type="RefSeq" id="WP_026749230.1">
    <property type="nucleotide sequence ID" value="NZ_AP019831.1"/>
</dbReference>
<reference evidence="1 2" key="1">
    <citation type="submission" date="2019-07" db="EMBL/GenBank/DDBJ databases">
        <title>Complete Genome Sequence of Leptotrichia trevisanii Strain JMUB3870.</title>
        <authorList>
            <person name="Watanabe S."/>
            <person name="Cui L."/>
        </authorList>
    </citation>
    <scope>NUCLEOTIDE SEQUENCE [LARGE SCALE GENOMIC DNA]</scope>
    <source>
        <strain evidence="1 2">JMUB3870</strain>
    </source>
</reference>
<name>A0A510K2E7_9FUSO</name>
<dbReference type="OrthoDB" id="81359at2"/>
<dbReference type="Proteomes" id="UP000422644">
    <property type="component" value="Chromosome"/>
</dbReference>
<gene>
    <name evidence="1" type="ORF">JMUB3870_1516</name>
</gene>
<protein>
    <submittedName>
        <fullName evidence="1">Uncharacterized protein</fullName>
    </submittedName>
</protein>
<accession>A0A510K2E7</accession>
<evidence type="ECO:0000313" key="1">
    <source>
        <dbReference type="EMBL" id="BBM45397.1"/>
    </source>
</evidence>